<gene>
    <name evidence="2" type="ORF">IAA07_13575</name>
</gene>
<dbReference type="AlphaFoldDB" id="A0A9D2KR04"/>
<proteinExistence type="inferred from homology"/>
<evidence type="ECO:0000256" key="1">
    <source>
        <dbReference type="ARBA" id="ARBA00006007"/>
    </source>
</evidence>
<evidence type="ECO:0000313" key="3">
    <source>
        <dbReference type="Proteomes" id="UP000823900"/>
    </source>
</evidence>
<reference evidence="2" key="2">
    <citation type="submission" date="2021-04" db="EMBL/GenBank/DDBJ databases">
        <authorList>
            <person name="Gilroy R."/>
        </authorList>
    </citation>
    <scope>NUCLEOTIDE SEQUENCE</scope>
    <source>
        <strain evidence="2">CHK178-16964</strain>
    </source>
</reference>
<evidence type="ECO:0000313" key="2">
    <source>
        <dbReference type="EMBL" id="HJA72581.1"/>
    </source>
</evidence>
<dbReference type="InterPro" id="IPR011060">
    <property type="entry name" value="RibuloseP-bd_barrel"/>
</dbReference>
<comment type="similarity">
    <text evidence="1">Belongs to the BtpA family.</text>
</comment>
<dbReference type="PIRSF" id="PIRSF005956">
    <property type="entry name" value="BtpA"/>
    <property type="match status" value="1"/>
</dbReference>
<dbReference type="SUPFAM" id="SSF51366">
    <property type="entry name" value="Ribulose-phoshate binding barrel"/>
    <property type="match status" value="1"/>
</dbReference>
<reference evidence="2" key="1">
    <citation type="journal article" date="2021" name="PeerJ">
        <title>Extensive microbial diversity within the chicken gut microbiome revealed by metagenomics and culture.</title>
        <authorList>
            <person name="Gilroy R."/>
            <person name="Ravi A."/>
            <person name="Getino M."/>
            <person name="Pursley I."/>
            <person name="Horton D.L."/>
            <person name="Alikhan N.F."/>
            <person name="Baker D."/>
            <person name="Gharbi K."/>
            <person name="Hall N."/>
            <person name="Watson M."/>
            <person name="Adriaenssens E.M."/>
            <person name="Foster-Nyarko E."/>
            <person name="Jarju S."/>
            <person name="Secka A."/>
            <person name="Antonio M."/>
            <person name="Oren A."/>
            <person name="Chaudhuri R.R."/>
            <person name="La Ragione R."/>
            <person name="Hildebrand F."/>
            <person name="Pallen M.J."/>
        </authorList>
    </citation>
    <scope>NUCLEOTIDE SEQUENCE</scope>
    <source>
        <strain evidence="2">CHK178-16964</strain>
    </source>
</reference>
<dbReference type="PANTHER" id="PTHR21381">
    <property type="entry name" value="ZGC:162297"/>
    <property type="match status" value="1"/>
</dbReference>
<protein>
    <submittedName>
        <fullName evidence="2">BtpA/SgcQ family protein</fullName>
    </submittedName>
</protein>
<dbReference type="PANTHER" id="PTHR21381:SF3">
    <property type="entry name" value="SGC REGION PROTEIN SGCQ-RELATED"/>
    <property type="match status" value="1"/>
</dbReference>
<dbReference type="NCBIfam" id="TIGR00259">
    <property type="entry name" value="thylakoid_BtpA"/>
    <property type="match status" value="1"/>
</dbReference>
<sequence length="271" mass="29814">MIDRKKFPLILSMIQPEPLPGSYRHENMSIGQISDQALKEAEMIMENGFDGFIIQNMNDMPIRQISSPEAIAYMTVIGERIRNHFPKAVMGVLVNWDGVAALAVADAIGADFVRVEHLFTGAEVTSAGLLQAQCCEIAALRKRIKTKIPVYADVYEVHGVPLGAKPIEDAAWESIHEAFADGLFIAGKTPEESIQMVKRARKRVGDAPIFLGGGSTGDNIEELLTYFDGVSVATWIKDGDMKNPVNPEKARIFIENARKGAEKRKKGESET</sequence>
<dbReference type="EMBL" id="DWZA01000109">
    <property type="protein sequence ID" value="HJA72581.1"/>
    <property type="molecule type" value="Genomic_DNA"/>
</dbReference>
<dbReference type="Proteomes" id="UP000823900">
    <property type="component" value="Unassembled WGS sequence"/>
</dbReference>
<accession>A0A9D2KR04</accession>
<dbReference type="Pfam" id="PF03437">
    <property type="entry name" value="BtpA"/>
    <property type="match status" value="1"/>
</dbReference>
<dbReference type="InterPro" id="IPR005137">
    <property type="entry name" value="BtpA"/>
</dbReference>
<organism evidence="2 3">
    <name type="scientific">Candidatus Lachnoclostridium stercoravium</name>
    <dbReference type="NCBI Taxonomy" id="2838633"/>
    <lineage>
        <taxon>Bacteria</taxon>
        <taxon>Bacillati</taxon>
        <taxon>Bacillota</taxon>
        <taxon>Clostridia</taxon>
        <taxon>Lachnospirales</taxon>
        <taxon>Lachnospiraceae</taxon>
    </lineage>
</organism>
<name>A0A9D2KR04_9FIRM</name>
<comment type="caution">
    <text evidence="2">The sequence shown here is derived from an EMBL/GenBank/DDBJ whole genome shotgun (WGS) entry which is preliminary data.</text>
</comment>